<gene>
    <name evidence="2" type="ORF">DC20_09125</name>
</gene>
<dbReference type="KEGG" id="rti:DC20_09125"/>
<sequence length="164" mass="18374">MKKLFSILVLLCSGFVSLGQELGATEFYRHLIKAIEDGGSDSITLTTINYGCLGSQINWTANLKKEGKLVKVDFYSQKRKDAANPSSELETTLDTTLTVEKSTLKKRLEVEVSEIVSRPVFIEGSFKITVHKGGSNKEFQFSRGEGLSYILRYNETFGSYLNKR</sequence>
<dbReference type="PATRIC" id="fig|512763.3.peg.2016"/>
<accession>A0A0P0CWW4</accession>
<dbReference type="RefSeq" id="WP_062543552.1">
    <property type="nucleotide sequence ID" value="NZ_CP012643.1"/>
</dbReference>
<keyword evidence="3" id="KW-1185">Reference proteome</keyword>
<evidence type="ECO:0000256" key="1">
    <source>
        <dbReference type="SAM" id="SignalP"/>
    </source>
</evidence>
<keyword evidence="1" id="KW-0732">Signal</keyword>
<dbReference type="OrthoDB" id="9855855at2"/>
<reference evidence="2 3" key="1">
    <citation type="submission" date="2015-08" db="EMBL/GenBank/DDBJ databases">
        <title>Complete genome sequence of Rufibacter tibetensis strain 1351t, a radiation-resistant bacterium from tibet plateau.</title>
        <authorList>
            <person name="Dai J."/>
        </authorList>
    </citation>
    <scope>NUCLEOTIDE SEQUENCE [LARGE SCALE GENOMIC DNA]</scope>
    <source>
        <strain evidence="2 3">1351</strain>
    </source>
</reference>
<feature type="chain" id="PRO_5006043009" evidence="1">
    <location>
        <begin position="19"/>
        <end position="164"/>
    </location>
</feature>
<name>A0A0P0CWW4_9BACT</name>
<evidence type="ECO:0000313" key="2">
    <source>
        <dbReference type="EMBL" id="ALI99106.1"/>
    </source>
</evidence>
<dbReference type="EMBL" id="CP012643">
    <property type="protein sequence ID" value="ALI99106.1"/>
    <property type="molecule type" value="Genomic_DNA"/>
</dbReference>
<dbReference type="Proteomes" id="UP000061382">
    <property type="component" value="Chromosome"/>
</dbReference>
<dbReference type="STRING" id="512763.DC20_09125"/>
<dbReference type="AlphaFoldDB" id="A0A0P0CWW4"/>
<proteinExistence type="predicted"/>
<protein>
    <submittedName>
        <fullName evidence="2">Uncharacterized protein</fullName>
    </submittedName>
</protein>
<feature type="signal peptide" evidence="1">
    <location>
        <begin position="1"/>
        <end position="18"/>
    </location>
</feature>
<organism evidence="2 3">
    <name type="scientific">Rufibacter tibetensis</name>
    <dbReference type="NCBI Taxonomy" id="512763"/>
    <lineage>
        <taxon>Bacteria</taxon>
        <taxon>Pseudomonadati</taxon>
        <taxon>Bacteroidota</taxon>
        <taxon>Cytophagia</taxon>
        <taxon>Cytophagales</taxon>
        <taxon>Hymenobacteraceae</taxon>
        <taxon>Rufibacter</taxon>
    </lineage>
</organism>
<evidence type="ECO:0000313" key="3">
    <source>
        <dbReference type="Proteomes" id="UP000061382"/>
    </source>
</evidence>